<evidence type="ECO:0000313" key="1">
    <source>
        <dbReference type="EnsemblPlants" id="Solyc04g014993.1.1"/>
    </source>
</evidence>
<name>A0A3Q7G012_SOLLC</name>
<organism evidence="1">
    <name type="scientific">Solanum lycopersicum</name>
    <name type="common">Tomato</name>
    <name type="synonym">Lycopersicon esculentum</name>
    <dbReference type="NCBI Taxonomy" id="4081"/>
    <lineage>
        <taxon>Eukaryota</taxon>
        <taxon>Viridiplantae</taxon>
        <taxon>Streptophyta</taxon>
        <taxon>Embryophyta</taxon>
        <taxon>Tracheophyta</taxon>
        <taxon>Spermatophyta</taxon>
        <taxon>Magnoliopsida</taxon>
        <taxon>eudicotyledons</taxon>
        <taxon>Gunneridae</taxon>
        <taxon>Pentapetalae</taxon>
        <taxon>asterids</taxon>
        <taxon>lamiids</taxon>
        <taxon>Solanales</taxon>
        <taxon>Solanaceae</taxon>
        <taxon>Solanoideae</taxon>
        <taxon>Solaneae</taxon>
        <taxon>Solanum</taxon>
        <taxon>Solanum subgen. Lycopersicon</taxon>
    </lineage>
</organism>
<dbReference type="Proteomes" id="UP000004994">
    <property type="component" value="Chromosome 4"/>
</dbReference>
<dbReference type="Gramene" id="Solyc04g014993.1.1">
    <property type="protein sequence ID" value="Solyc04g014993.1.1"/>
    <property type="gene ID" value="Solyc04g014993.1"/>
</dbReference>
<protein>
    <submittedName>
        <fullName evidence="1">Uncharacterized protein</fullName>
    </submittedName>
</protein>
<dbReference type="AlphaFoldDB" id="A0A3Q7G012"/>
<dbReference type="InParanoid" id="A0A3Q7G012"/>
<evidence type="ECO:0000313" key="2">
    <source>
        <dbReference type="Proteomes" id="UP000004994"/>
    </source>
</evidence>
<sequence length="133" mass="15705">MLENELLVNSYRSRLQKSIEAFLPRYPETYSATLIKRTRCFAERNYLQLVYEYSSIQACNVSRINIEYFEPYLRTKQIQQYWLGYRSGCLVHSNKTAQLIKRKINLVFCGIIQGTQNSILLTNRQLRLDGVIL</sequence>
<dbReference type="EnsemblPlants" id="Solyc04g014993.1.1">
    <property type="protein sequence ID" value="Solyc04g014993.1.1"/>
    <property type="gene ID" value="Solyc04g014993.1"/>
</dbReference>
<accession>A0A3Q7G012</accession>
<reference evidence="1" key="2">
    <citation type="submission" date="2019-01" db="UniProtKB">
        <authorList>
            <consortium name="EnsemblPlants"/>
        </authorList>
    </citation>
    <scope>IDENTIFICATION</scope>
    <source>
        <strain evidence="1">cv. Heinz 1706</strain>
    </source>
</reference>
<reference evidence="1" key="1">
    <citation type="journal article" date="2012" name="Nature">
        <title>The tomato genome sequence provides insights into fleshy fruit evolution.</title>
        <authorList>
            <consortium name="Tomato Genome Consortium"/>
        </authorList>
    </citation>
    <scope>NUCLEOTIDE SEQUENCE [LARGE SCALE GENOMIC DNA]</scope>
    <source>
        <strain evidence="1">cv. Heinz 1706</strain>
    </source>
</reference>
<keyword evidence="2" id="KW-1185">Reference proteome</keyword>
<proteinExistence type="predicted"/>